<keyword evidence="9" id="KW-1185">Reference proteome</keyword>
<comment type="caution">
    <text evidence="8">The sequence shown here is derived from an EMBL/GenBank/DDBJ whole genome shotgun (WGS) entry which is preliminary data.</text>
</comment>
<feature type="domain" description="DNA-binding protein H-NS-like C-terminal" evidence="7">
    <location>
        <begin position="57"/>
        <end position="102"/>
    </location>
</feature>
<dbReference type="EMBL" id="NHSD01000234">
    <property type="protein sequence ID" value="MBK5927334.1"/>
    <property type="molecule type" value="Genomic_DNA"/>
</dbReference>
<evidence type="ECO:0000256" key="5">
    <source>
        <dbReference type="SAM" id="Coils"/>
    </source>
</evidence>
<evidence type="ECO:0000256" key="6">
    <source>
        <dbReference type="SAM" id="MobiDB-lite"/>
    </source>
</evidence>
<keyword evidence="5" id="KW-0175">Coiled coil</keyword>
<evidence type="ECO:0000256" key="2">
    <source>
        <dbReference type="ARBA" id="ARBA00010610"/>
    </source>
</evidence>
<comment type="similarity">
    <text evidence="2">Belongs to the histone-like protein H-NS family.</text>
</comment>
<accession>A0A934TJN1</accession>
<dbReference type="GO" id="GO:0001217">
    <property type="term" value="F:DNA-binding transcription repressor activity"/>
    <property type="evidence" value="ECO:0007669"/>
    <property type="project" value="TreeGrafter"/>
</dbReference>
<proteinExistence type="inferred from homology"/>
<dbReference type="AlphaFoldDB" id="A0A934TJN1"/>
<keyword evidence="4" id="KW-0238">DNA-binding</keyword>
<keyword evidence="3" id="KW-0963">Cytoplasm</keyword>
<gene>
    <name evidence="8" type="ORF">CCR87_08345</name>
</gene>
<dbReference type="GO" id="GO:0003680">
    <property type="term" value="F:minor groove of adenine-thymine-rich DNA binding"/>
    <property type="evidence" value="ECO:0007669"/>
    <property type="project" value="TreeGrafter"/>
</dbReference>
<dbReference type="GO" id="GO:0000976">
    <property type="term" value="F:transcription cis-regulatory region binding"/>
    <property type="evidence" value="ECO:0007669"/>
    <property type="project" value="TreeGrafter"/>
</dbReference>
<protein>
    <recommendedName>
        <fullName evidence="7">DNA-binding protein H-NS-like C-terminal domain-containing protein</fullName>
    </recommendedName>
</protein>
<dbReference type="GO" id="GO:0009295">
    <property type="term" value="C:nucleoid"/>
    <property type="evidence" value="ECO:0007669"/>
    <property type="project" value="UniProtKB-SubCell"/>
</dbReference>
<dbReference type="GO" id="GO:0032993">
    <property type="term" value="C:protein-DNA complex"/>
    <property type="evidence" value="ECO:0007669"/>
    <property type="project" value="TreeGrafter"/>
</dbReference>
<evidence type="ECO:0000313" key="8">
    <source>
        <dbReference type="EMBL" id="MBK5927334.1"/>
    </source>
</evidence>
<evidence type="ECO:0000256" key="3">
    <source>
        <dbReference type="ARBA" id="ARBA00022490"/>
    </source>
</evidence>
<reference evidence="8" key="1">
    <citation type="submission" date="2017-05" db="EMBL/GenBank/DDBJ databases">
        <authorList>
            <person name="Imhoff J.F."/>
            <person name="Rahn T."/>
            <person name="Kuenzel S."/>
            <person name="Neulinger S.C."/>
        </authorList>
    </citation>
    <scope>NUCLEOTIDE SEQUENCE</scope>
    <source>
        <strain evidence="8">LMG 28126</strain>
    </source>
</reference>
<evidence type="ECO:0000256" key="1">
    <source>
        <dbReference type="ARBA" id="ARBA00004453"/>
    </source>
</evidence>
<dbReference type="PANTHER" id="PTHR38097">
    <property type="match status" value="1"/>
</dbReference>
<organism evidence="8 9">
    <name type="scientific">Rhodobaculum claviforme</name>
    <dbReference type="NCBI Taxonomy" id="1549854"/>
    <lineage>
        <taxon>Bacteria</taxon>
        <taxon>Pseudomonadati</taxon>
        <taxon>Pseudomonadota</taxon>
        <taxon>Alphaproteobacteria</taxon>
        <taxon>Rhodobacterales</taxon>
        <taxon>Paracoccaceae</taxon>
        <taxon>Rhodobaculum</taxon>
    </lineage>
</organism>
<name>A0A934TJN1_9RHOB</name>
<evidence type="ECO:0000256" key="4">
    <source>
        <dbReference type="ARBA" id="ARBA00023125"/>
    </source>
</evidence>
<dbReference type="SUPFAM" id="SSF81273">
    <property type="entry name" value="H-NS histone-like proteins"/>
    <property type="match status" value="1"/>
</dbReference>
<dbReference type="Proteomes" id="UP000706333">
    <property type="component" value="Unassembled WGS sequence"/>
</dbReference>
<feature type="region of interest" description="Disordered" evidence="6">
    <location>
        <begin position="54"/>
        <end position="82"/>
    </location>
</feature>
<reference evidence="8" key="2">
    <citation type="journal article" date="2020" name="Microorganisms">
        <title>Osmotic Adaptation and Compatible Solute Biosynthesis of Phototrophic Bacteria as Revealed from Genome Analyses.</title>
        <authorList>
            <person name="Imhoff J.F."/>
            <person name="Rahn T."/>
            <person name="Kunzel S."/>
            <person name="Keller A."/>
            <person name="Neulinger S.C."/>
        </authorList>
    </citation>
    <scope>NUCLEOTIDE SEQUENCE</scope>
    <source>
        <strain evidence="8">LMG 28126</strain>
    </source>
</reference>
<dbReference type="GO" id="GO:0003681">
    <property type="term" value="F:bent DNA binding"/>
    <property type="evidence" value="ECO:0007669"/>
    <property type="project" value="TreeGrafter"/>
</dbReference>
<evidence type="ECO:0000259" key="7">
    <source>
        <dbReference type="SMART" id="SM00528"/>
    </source>
</evidence>
<comment type="subcellular location">
    <subcellularLocation>
        <location evidence="1">Cytoplasm</location>
        <location evidence="1">Nucleoid</location>
    </subcellularLocation>
</comment>
<dbReference type="GO" id="GO:0005829">
    <property type="term" value="C:cytosol"/>
    <property type="evidence" value="ECO:0007669"/>
    <property type="project" value="TreeGrafter"/>
</dbReference>
<dbReference type="SMART" id="SM00528">
    <property type="entry name" value="HNS"/>
    <property type="match status" value="1"/>
</dbReference>
<dbReference type="InterPro" id="IPR027444">
    <property type="entry name" value="H-NS_C_dom"/>
</dbReference>
<sequence length="105" mass="11907">MSAKELMKLSREALEIAEAKRDKEKEDLRAAIIKMIEDEGYTLEDIFPRAAPITGKPMKKPQVAAKYRHPDNPGLTWSGRGRKPNWLVEQEAAGRALSEFLIRTT</sequence>
<evidence type="ECO:0000313" key="9">
    <source>
        <dbReference type="Proteomes" id="UP000706333"/>
    </source>
</evidence>
<dbReference type="Gene3D" id="4.10.430.10">
    <property type="entry name" value="Histone-like protein H-NS, C-terminal domain"/>
    <property type="match status" value="1"/>
</dbReference>
<dbReference type="InterPro" id="IPR037150">
    <property type="entry name" value="H-NS_C_dom_sf"/>
</dbReference>
<dbReference type="Pfam" id="PF00816">
    <property type="entry name" value="Histone_HNS"/>
    <property type="match status" value="1"/>
</dbReference>
<dbReference type="PANTHER" id="PTHR38097:SF2">
    <property type="entry name" value="DNA-BINDING PROTEIN STPA"/>
    <property type="match status" value="1"/>
</dbReference>
<feature type="coiled-coil region" evidence="5">
    <location>
        <begin position="6"/>
        <end position="34"/>
    </location>
</feature>